<keyword evidence="6 8" id="KW-0057">Aromatic amino acid biosynthesis</keyword>
<dbReference type="InterPro" id="IPR001986">
    <property type="entry name" value="Enolpyruvate_Tfrase_dom"/>
</dbReference>
<name>E7ACE2_HELFC</name>
<dbReference type="SUPFAM" id="SSF55205">
    <property type="entry name" value="EPT/RTPC-like"/>
    <property type="match status" value="1"/>
</dbReference>
<evidence type="ECO:0000313" key="10">
    <source>
        <dbReference type="EMBL" id="CBY83029.1"/>
    </source>
</evidence>
<dbReference type="InterPro" id="IPR006264">
    <property type="entry name" value="EPSP_synthase"/>
</dbReference>
<dbReference type="FunFam" id="3.65.10.10:FF:000005">
    <property type="entry name" value="3-phosphoshikimate 1-carboxyvinyltransferase"/>
    <property type="match status" value="1"/>
</dbReference>
<keyword evidence="4 8" id="KW-0028">Amino-acid biosynthesis</keyword>
<dbReference type="GeneID" id="36133905"/>
<evidence type="ECO:0000256" key="1">
    <source>
        <dbReference type="ARBA" id="ARBA00004811"/>
    </source>
</evidence>
<evidence type="ECO:0000256" key="7">
    <source>
        <dbReference type="ARBA" id="ARBA00044633"/>
    </source>
</evidence>
<dbReference type="CDD" id="cd01556">
    <property type="entry name" value="EPSP_synthase"/>
    <property type="match status" value="1"/>
</dbReference>
<accession>E7ACE2</accession>
<gene>
    <name evidence="8 10" type="primary">aroA</name>
    <name evidence="10" type="ordered locus">Hfelis_09450</name>
</gene>
<dbReference type="NCBIfam" id="TIGR01356">
    <property type="entry name" value="aroA"/>
    <property type="match status" value="1"/>
</dbReference>
<dbReference type="GO" id="GO:0003866">
    <property type="term" value="F:3-phosphoshikimate 1-carboxyvinyltransferase activity"/>
    <property type="evidence" value="ECO:0007669"/>
    <property type="project" value="UniProtKB-UniRule"/>
</dbReference>
<dbReference type="UniPathway" id="UPA00053">
    <property type="reaction ID" value="UER00089"/>
</dbReference>
<dbReference type="Proteomes" id="UP000007934">
    <property type="component" value="Chromosome"/>
</dbReference>
<evidence type="ECO:0000256" key="2">
    <source>
        <dbReference type="ARBA" id="ARBA00009948"/>
    </source>
</evidence>
<evidence type="ECO:0000256" key="4">
    <source>
        <dbReference type="ARBA" id="ARBA00022605"/>
    </source>
</evidence>
<feature type="binding site" evidence="8">
    <location>
        <position position="171"/>
    </location>
    <ligand>
        <name>3-phosphoshikimate</name>
        <dbReference type="ChEBI" id="CHEBI:145989"/>
    </ligand>
</feature>
<dbReference type="KEGG" id="hfe:HFELIS_09450"/>
<protein>
    <recommendedName>
        <fullName evidence="8">3-phosphoshikimate 1-carboxyvinyltransferase</fullName>
        <ecNumber evidence="8">2.5.1.19</ecNumber>
    </recommendedName>
    <alternativeName>
        <fullName evidence="8">5-enolpyruvylshikimate-3-phosphate synthase</fullName>
        <shortName evidence="8">EPSP synthase</shortName>
        <shortName evidence="8">EPSPS</shortName>
    </alternativeName>
</protein>
<dbReference type="AlphaFoldDB" id="E7ACE2"/>
<dbReference type="GO" id="GO:0009073">
    <property type="term" value="P:aromatic amino acid family biosynthetic process"/>
    <property type="evidence" value="ECO:0007669"/>
    <property type="project" value="UniProtKB-KW"/>
</dbReference>
<dbReference type="STRING" id="936155.HFELIS_09450"/>
<evidence type="ECO:0000256" key="8">
    <source>
        <dbReference type="HAMAP-Rule" id="MF_00210"/>
    </source>
</evidence>
<dbReference type="InterPro" id="IPR036968">
    <property type="entry name" value="Enolpyruvate_Tfrase_sf"/>
</dbReference>
<dbReference type="PROSITE" id="PS00885">
    <property type="entry name" value="EPSP_SYNTHASE_2"/>
    <property type="match status" value="1"/>
</dbReference>
<sequence length="440" mass="48269">MIHIAPAPKFNLTLEHLPADKSLSHRAVIFALLCARPCYVQNFLRGQDCLSTLHMAKTLGLRVQQSTPNTLKLTPPKKFLCFKEPSKPLNCRNSGTTMRLFSGLLASSQFQKNHYILVGDSSLSKRPMGRVITPLQVMGAQIRARANHTLAPLSILSTPLQGMKYTSPIASAQVKSALLLATLQAKDPLIFSEPSLSRDHTERMLKALGAKIQIQDRSVRLEPLNQPLDSFEWSIPADPSSAFYFALAVALVPQSAVLLKNVLLNPTRIEAFKVLEKMGLHVEFHPHSTQIEPVGDIYVKHRPLKALEIKENIPFLIDELPALAVAMSVAKGVSRVQNAQELRVKESDRIATTLSNLAKMGITCQAYADGFSIQGSSLKRPQEPLESFGDHRIALSFAVALLACGGSLRNSACMGVSFPNFIEILRGITSLKEMHASENG</sequence>
<feature type="binding site" evidence="8">
    <location>
        <position position="95"/>
    </location>
    <ligand>
        <name>phosphoenolpyruvate</name>
        <dbReference type="ChEBI" id="CHEBI:58702"/>
    </ligand>
</feature>
<feature type="binding site" evidence="8">
    <location>
        <position position="126"/>
    </location>
    <ligand>
        <name>phosphoenolpyruvate</name>
        <dbReference type="ChEBI" id="CHEBI:58702"/>
    </ligand>
</feature>
<dbReference type="EC" id="2.5.1.19" evidence="8"/>
<dbReference type="InterPro" id="IPR013792">
    <property type="entry name" value="RNA3'P_cycl/enolpyr_Trfase_a/b"/>
</dbReference>
<feature type="binding site" evidence="8">
    <location>
        <position position="349"/>
    </location>
    <ligand>
        <name>phosphoenolpyruvate</name>
        <dbReference type="ChEBI" id="CHEBI:58702"/>
    </ligand>
</feature>
<comment type="subunit">
    <text evidence="8">Monomer.</text>
</comment>
<dbReference type="GO" id="GO:0008652">
    <property type="term" value="P:amino acid biosynthetic process"/>
    <property type="evidence" value="ECO:0007669"/>
    <property type="project" value="UniProtKB-KW"/>
</dbReference>
<dbReference type="InterPro" id="IPR023193">
    <property type="entry name" value="EPSP_synthase_CS"/>
</dbReference>
<feature type="binding site" evidence="8">
    <location>
        <position position="173"/>
    </location>
    <ligand>
        <name>phosphoenolpyruvate</name>
        <dbReference type="ChEBI" id="CHEBI:58702"/>
    </ligand>
</feature>
<keyword evidence="3 8" id="KW-0963">Cytoplasm</keyword>
<dbReference type="EMBL" id="FQ670179">
    <property type="protein sequence ID" value="CBY83029.1"/>
    <property type="molecule type" value="Genomic_DNA"/>
</dbReference>
<dbReference type="HOGENOM" id="CLU_024321_0_1_7"/>
<dbReference type="PANTHER" id="PTHR21090:SF5">
    <property type="entry name" value="PENTAFUNCTIONAL AROM POLYPEPTIDE"/>
    <property type="match status" value="1"/>
</dbReference>
<feature type="binding site" evidence="8">
    <location>
        <position position="345"/>
    </location>
    <ligand>
        <name>3-phosphoshikimate</name>
        <dbReference type="ChEBI" id="CHEBI:145989"/>
    </ligand>
</feature>
<evidence type="ECO:0000259" key="9">
    <source>
        <dbReference type="Pfam" id="PF00275"/>
    </source>
</evidence>
<feature type="binding site" evidence="8">
    <location>
        <position position="22"/>
    </location>
    <ligand>
        <name>3-phosphoshikimate</name>
        <dbReference type="ChEBI" id="CHEBI:145989"/>
    </ligand>
</feature>
<evidence type="ECO:0000256" key="6">
    <source>
        <dbReference type="ARBA" id="ARBA00023141"/>
    </source>
</evidence>
<evidence type="ECO:0000313" key="11">
    <source>
        <dbReference type="Proteomes" id="UP000007934"/>
    </source>
</evidence>
<dbReference type="PIRSF" id="PIRSF000505">
    <property type="entry name" value="EPSPS"/>
    <property type="match status" value="1"/>
</dbReference>
<evidence type="ECO:0000256" key="3">
    <source>
        <dbReference type="ARBA" id="ARBA00022490"/>
    </source>
</evidence>
<evidence type="ECO:0000256" key="5">
    <source>
        <dbReference type="ARBA" id="ARBA00022679"/>
    </source>
</evidence>
<dbReference type="Gene3D" id="3.65.10.10">
    <property type="entry name" value="Enolpyruvate transferase domain"/>
    <property type="match status" value="2"/>
</dbReference>
<comment type="similarity">
    <text evidence="2 8">Belongs to the EPSP synthase family.</text>
</comment>
<dbReference type="GO" id="GO:0009423">
    <property type="term" value="P:chorismate biosynthetic process"/>
    <property type="evidence" value="ECO:0007669"/>
    <property type="project" value="UniProtKB-UniRule"/>
</dbReference>
<dbReference type="PANTHER" id="PTHR21090">
    <property type="entry name" value="AROM/DEHYDROQUINATE SYNTHASE"/>
    <property type="match status" value="1"/>
</dbReference>
<dbReference type="Pfam" id="PF00275">
    <property type="entry name" value="EPSP_synthase"/>
    <property type="match status" value="1"/>
</dbReference>
<comment type="catalytic activity">
    <reaction evidence="7">
        <text>3-phosphoshikimate + phosphoenolpyruvate = 5-O-(1-carboxyvinyl)-3-phosphoshikimate + phosphate</text>
        <dbReference type="Rhea" id="RHEA:21256"/>
        <dbReference type="ChEBI" id="CHEBI:43474"/>
        <dbReference type="ChEBI" id="CHEBI:57701"/>
        <dbReference type="ChEBI" id="CHEBI:58702"/>
        <dbReference type="ChEBI" id="CHEBI:145989"/>
        <dbReference type="EC" id="2.5.1.19"/>
    </reaction>
    <physiologicalReaction direction="left-to-right" evidence="7">
        <dbReference type="Rhea" id="RHEA:21257"/>
    </physiologicalReaction>
</comment>
<feature type="binding site" evidence="8">
    <location>
        <position position="21"/>
    </location>
    <ligand>
        <name>3-phosphoshikimate</name>
        <dbReference type="ChEBI" id="CHEBI:145989"/>
    </ligand>
</feature>
<dbReference type="HAMAP" id="MF_00210">
    <property type="entry name" value="EPSP_synth"/>
    <property type="match status" value="1"/>
</dbReference>
<feature type="domain" description="Enolpyruvate transferase" evidence="9">
    <location>
        <begin position="17"/>
        <end position="425"/>
    </location>
</feature>
<proteinExistence type="inferred from homology"/>
<comment type="subcellular location">
    <subcellularLocation>
        <location evidence="8">Cytoplasm</location>
    </subcellularLocation>
</comment>
<comment type="function">
    <text evidence="8">Catalyzes the transfer of the enolpyruvyl moiety of phosphoenolpyruvate (PEP) to the 5-hydroxyl of shikimate-3-phosphate (S3P) to produce enolpyruvyl shikimate-3-phosphate and inorganic phosphate.</text>
</comment>
<dbReference type="RefSeq" id="WP_013469395.1">
    <property type="nucleotide sequence ID" value="NC_014810.2"/>
</dbReference>
<comment type="caution">
    <text evidence="8">Lacks conserved residue(s) required for the propagation of feature annotation.</text>
</comment>
<feature type="binding site" evidence="8">
    <location>
        <position position="26"/>
    </location>
    <ligand>
        <name>3-phosphoshikimate</name>
        <dbReference type="ChEBI" id="CHEBI:145989"/>
    </ligand>
</feature>
<feature type="binding site" evidence="8">
    <location>
        <position position="392"/>
    </location>
    <ligand>
        <name>phosphoenolpyruvate</name>
        <dbReference type="ChEBI" id="CHEBI:58702"/>
    </ligand>
</feature>
<feature type="binding site" evidence="8">
    <location>
        <position position="21"/>
    </location>
    <ligand>
        <name>phosphoenolpyruvate</name>
        <dbReference type="ChEBI" id="CHEBI:58702"/>
    </ligand>
</feature>
<comment type="pathway">
    <text evidence="1 8">Metabolic intermediate biosynthesis; chorismate biosynthesis; chorismate from D-erythrose 4-phosphate and phosphoenolpyruvate: step 6/7.</text>
</comment>
<dbReference type="eggNOG" id="COG0128">
    <property type="taxonomic scope" value="Bacteria"/>
</dbReference>
<dbReference type="GO" id="GO:0005737">
    <property type="term" value="C:cytoplasm"/>
    <property type="evidence" value="ECO:0007669"/>
    <property type="project" value="UniProtKB-SubCell"/>
</dbReference>
<dbReference type="OrthoDB" id="9809920at2"/>
<keyword evidence="11" id="KW-1185">Reference proteome</keyword>
<organism evidence="10 11">
    <name type="scientific">Helicobacter felis (strain ATCC 49179 / CCUG 28539 / NCTC 12436 / CS1)</name>
    <dbReference type="NCBI Taxonomy" id="936155"/>
    <lineage>
        <taxon>Bacteria</taxon>
        <taxon>Pseudomonadati</taxon>
        <taxon>Campylobacterota</taxon>
        <taxon>Epsilonproteobacteria</taxon>
        <taxon>Campylobacterales</taxon>
        <taxon>Helicobacteraceae</taxon>
        <taxon>Helicobacter</taxon>
    </lineage>
</organism>
<feature type="binding site" evidence="8">
    <location>
        <position position="173"/>
    </location>
    <ligand>
        <name>3-phosphoshikimate</name>
        <dbReference type="ChEBI" id="CHEBI:145989"/>
    </ligand>
</feature>
<keyword evidence="5 8" id="KW-0808">Transferase</keyword>
<feature type="binding site" evidence="8">
    <location>
        <position position="318"/>
    </location>
    <ligand>
        <name>3-phosphoshikimate</name>
        <dbReference type="ChEBI" id="CHEBI:145989"/>
    </ligand>
</feature>
<reference evidence="10 11" key="1">
    <citation type="journal article" date="2011" name="Genome Biol. Evol.">
        <title>Comparative whole genome sequence analysis of the carcinogenic bacterial model pathogen Helicobacter felis.</title>
        <authorList>
            <person name="Arnold I.C."/>
            <person name="Zigova Z."/>
            <person name="Holden M."/>
            <person name="Lawley T.D."/>
            <person name="Rad R."/>
            <person name="Dougan G."/>
            <person name="Falkow S."/>
            <person name="Bentley S.D."/>
            <person name="Muller A."/>
        </authorList>
    </citation>
    <scope>NUCLEOTIDE SEQUENCE [LARGE SCALE GENOMIC DNA]</scope>
    <source>
        <strain evidence="11">ATCC 49179 / CCUG 28539 / NCTC 12436 / CS1</strain>
    </source>
</reference>
<feature type="active site" description="Proton acceptor" evidence="8">
    <location>
        <position position="318"/>
    </location>
</feature>